<protein>
    <submittedName>
        <fullName evidence="1">Uncharacterized protein</fullName>
    </submittedName>
</protein>
<evidence type="ECO:0000313" key="1">
    <source>
        <dbReference type="EMBL" id="GIH84787.1"/>
    </source>
</evidence>
<dbReference type="RefSeq" id="WP_141704228.1">
    <property type="nucleotide sequence ID" value="NZ_BMQP01000006.1"/>
</dbReference>
<proteinExistence type="predicted"/>
<name>A0A8J3RZN4_PLARO</name>
<dbReference type="EMBL" id="BOOI01000026">
    <property type="protein sequence ID" value="GIH84787.1"/>
    <property type="molecule type" value="Genomic_DNA"/>
</dbReference>
<evidence type="ECO:0000313" key="2">
    <source>
        <dbReference type="Proteomes" id="UP000655044"/>
    </source>
</evidence>
<sequence length="325" mass="35025">MTSSYRLTKSLNEQIARVGQRDPQAEAKIRSAVAAVPDLVSHLGLDGFVGVLVKDDKPRLLLRFERCRVPGLDEVASDVVLKVYGDRPRGEGPLLKEWGRRGVSVPRLETGTTADCSWLLMEHLSHTPIDVTYQECLMATDVLAGWGAAMHEPVPHLADVLRPLGDTMLPRWEACASALRADGRSVPLAWHSAAGLHYGGGGLAPLHGDLTFGNIARRPDGTLVLFDASALLGPKMFDAARWSARLAVAAMPPQDVFTRWSNAETDGAPGAYELLGVECVLEAGSLVVMRSQRHPASPALWRTDPSGNIDAAIDNLLHTARSILG</sequence>
<dbReference type="InterPro" id="IPR011009">
    <property type="entry name" value="Kinase-like_dom_sf"/>
</dbReference>
<gene>
    <name evidence="1" type="ORF">Pro02_31950</name>
</gene>
<dbReference type="OrthoDB" id="4287094at2"/>
<reference evidence="1" key="1">
    <citation type="submission" date="2021-01" db="EMBL/GenBank/DDBJ databases">
        <title>Whole genome shotgun sequence of Planobispora rosea NBRC 15558.</title>
        <authorList>
            <person name="Komaki H."/>
            <person name="Tamura T."/>
        </authorList>
    </citation>
    <scope>NUCLEOTIDE SEQUENCE</scope>
    <source>
        <strain evidence="1">NBRC 15558</strain>
    </source>
</reference>
<dbReference type="SUPFAM" id="SSF56112">
    <property type="entry name" value="Protein kinase-like (PK-like)"/>
    <property type="match status" value="1"/>
</dbReference>
<dbReference type="Gene3D" id="1.10.510.10">
    <property type="entry name" value="Transferase(Phosphotransferase) domain 1"/>
    <property type="match status" value="1"/>
</dbReference>
<dbReference type="AlphaFoldDB" id="A0A8J3RZN4"/>
<organism evidence="1 2">
    <name type="scientific">Planobispora rosea</name>
    <dbReference type="NCBI Taxonomy" id="35762"/>
    <lineage>
        <taxon>Bacteria</taxon>
        <taxon>Bacillati</taxon>
        <taxon>Actinomycetota</taxon>
        <taxon>Actinomycetes</taxon>
        <taxon>Streptosporangiales</taxon>
        <taxon>Streptosporangiaceae</taxon>
        <taxon>Planobispora</taxon>
    </lineage>
</organism>
<accession>A0A8J3RZN4</accession>
<comment type="caution">
    <text evidence="1">The sequence shown here is derived from an EMBL/GenBank/DDBJ whole genome shotgun (WGS) entry which is preliminary data.</text>
</comment>
<dbReference type="Proteomes" id="UP000655044">
    <property type="component" value="Unassembled WGS sequence"/>
</dbReference>
<keyword evidence="2" id="KW-1185">Reference proteome</keyword>